<keyword evidence="5" id="KW-0413">Isomerase</keyword>
<dbReference type="Proteomes" id="UP000199028">
    <property type="component" value="Unassembled WGS sequence"/>
</dbReference>
<keyword evidence="12" id="KW-1185">Reference proteome</keyword>
<dbReference type="InterPro" id="IPR003593">
    <property type="entry name" value="AAA+_ATPase"/>
</dbReference>
<evidence type="ECO:0000256" key="5">
    <source>
        <dbReference type="ARBA" id="ARBA00023235"/>
    </source>
</evidence>
<evidence type="ECO:0000256" key="3">
    <source>
        <dbReference type="ARBA" id="ARBA00022806"/>
    </source>
</evidence>
<dbReference type="InterPro" id="IPR027417">
    <property type="entry name" value="P-loop_NTPase"/>
</dbReference>
<dbReference type="SMART" id="SM00382">
    <property type="entry name" value="AAA"/>
    <property type="match status" value="1"/>
</dbReference>
<evidence type="ECO:0000313" key="12">
    <source>
        <dbReference type="Proteomes" id="UP000199028"/>
    </source>
</evidence>
<dbReference type="Pfam" id="PF13361">
    <property type="entry name" value="UvrD_C"/>
    <property type="match status" value="1"/>
</dbReference>
<evidence type="ECO:0000256" key="4">
    <source>
        <dbReference type="ARBA" id="ARBA00022840"/>
    </source>
</evidence>
<evidence type="ECO:0000256" key="9">
    <source>
        <dbReference type="PROSITE-ProRule" id="PRU00560"/>
    </source>
</evidence>
<reference evidence="12" key="1">
    <citation type="submission" date="2016-10" db="EMBL/GenBank/DDBJ databases">
        <authorList>
            <person name="Varghese N."/>
            <person name="Submissions S."/>
        </authorList>
    </citation>
    <scope>NUCLEOTIDE SEQUENCE [LARGE SCALE GENOMIC DNA]</scope>
    <source>
        <strain evidence="12">CGMCC 4.578</strain>
    </source>
</reference>
<dbReference type="AlphaFoldDB" id="A0A1H9F9Y1"/>
<dbReference type="SUPFAM" id="SSF52540">
    <property type="entry name" value="P-loop containing nucleoside triphosphate hydrolases"/>
    <property type="match status" value="1"/>
</dbReference>
<dbReference type="GO" id="GO:0005524">
    <property type="term" value="F:ATP binding"/>
    <property type="evidence" value="ECO:0007669"/>
    <property type="project" value="UniProtKB-UniRule"/>
</dbReference>
<keyword evidence="2 9" id="KW-0378">Hydrolase</keyword>
<dbReference type="EC" id="5.6.2.4" evidence="7"/>
<evidence type="ECO:0000259" key="10">
    <source>
        <dbReference type="PROSITE" id="PS51198"/>
    </source>
</evidence>
<evidence type="ECO:0000256" key="8">
    <source>
        <dbReference type="ARBA" id="ARBA00048988"/>
    </source>
</evidence>
<gene>
    <name evidence="11" type="ORF">SAMN05216195_102203</name>
</gene>
<keyword evidence="3 9" id="KW-0347">Helicase</keyword>
<dbReference type="PANTHER" id="PTHR11070">
    <property type="entry name" value="UVRD / RECB / PCRA DNA HELICASE FAMILY MEMBER"/>
    <property type="match status" value="1"/>
</dbReference>
<keyword evidence="1 9" id="KW-0547">Nucleotide-binding</keyword>
<dbReference type="PROSITE" id="PS51198">
    <property type="entry name" value="UVRD_HELICASE_ATP_BIND"/>
    <property type="match status" value="1"/>
</dbReference>
<protein>
    <recommendedName>
        <fullName evidence="7">DNA 3'-5' helicase</fullName>
        <ecNumber evidence="7">5.6.2.4</ecNumber>
    </recommendedName>
</protein>
<proteinExistence type="predicted"/>
<dbReference type="RefSeq" id="WP_090064502.1">
    <property type="nucleotide sequence ID" value="NZ_FOFT01000002.1"/>
</dbReference>
<evidence type="ECO:0000256" key="1">
    <source>
        <dbReference type="ARBA" id="ARBA00022741"/>
    </source>
</evidence>
<feature type="binding site" evidence="9">
    <location>
        <begin position="21"/>
        <end position="28"/>
    </location>
    <ligand>
        <name>ATP</name>
        <dbReference type="ChEBI" id="CHEBI:30616"/>
    </ligand>
</feature>
<accession>A0A1H9F9Y1</accession>
<evidence type="ECO:0000256" key="2">
    <source>
        <dbReference type="ARBA" id="ARBA00022801"/>
    </source>
</evidence>
<dbReference type="Pfam" id="PF13245">
    <property type="entry name" value="AAA_19"/>
    <property type="match status" value="1"/>
</dbReference>
<dbReference type="GO" id="GO:0003677">
    <property type="term" value="F:DNA binding"/>
    <property type="evidence" value="ECO:0007669"/>
    <property type="project" value="InterPro"/>
</dbReference>
<dbReference type="Gene3D" id="3.40.50.300">
    <property type="entry name" value="P-loop containing nucleotide triphosphate hydrolases"/>
    <property type="match status" value="2"/>
</dbReference>
<name>A0A1H9F9Y1_9PSEU</name>
<feature type="domain" description="UvrD-like helicase ATP-binding" evidence="10">
    <location>
        <begin position="1"/>
        <end position="234"/>
    </location>
</feature>
<dbReference type="GO" id="GO:0043138">
    <property type="term" value="F:3'-5' DNA helicase activity"/>
    <property type="evidence" value="ECO:0007669"/>
    <property type="project" value="UniProtKB-EC"/>
</dbReference>
<dbReference type="EMBL" id="FOFT01000002">
    <property type="protein sequence ID" value="SEQ34655.1"/>
    <property type="molecule type" value="Genomic_DNA"/>
</dbReference>
<evidence type="ECO:0000256" key="6">
    <source>
        <dbReference type="ARBA" id="ARBA00034617"/>
    </source>
</evidence>
<evidence type="ECO:0000256" key="7">
    <source>
        <dbReference type="ARBA" id="ARBA00034808"/>
    </source>
</evidence>
<sequence>MHLDDTRKEILAAHGHLLIEGGPGCGKTTIALLTARETVLTLAPEQRVLFLSFSRAAVRQISDRMRGLLGSSARDKLEIRTFHAFFLDLVRSHGRLLTGTPSSFITPDREGLLKADFAGDWEQETHRLALEEGRYVFDRLAGTAASLLERSAAVRVLYSDTYPLIIVDEFQDTNTDQWRAVQALSTSSRIICLADPDQRIFDHIPGVDETRVQHAIEYLKPRRFDLSKDNHRSPGAGLLDYANAVLRNDQAQPRPDNVKSYEYWWPYTCETRVHQLLVALRTYLERTLGRTPTIAVLAPANFLVGKISETISTDTGTPEGTVPAVEHELNWDPELAAAAGYVVATIMEWPGLDRASAITRTLRAVTDFYRVKLAGGVEGARTTIRTIERAITAFEAGGTIRAKAATSIVSAFDAGVDFDGAPVPDWQTARARLQGSAELQELFTKARQLRLFKATDALAWALLDAWDGRRTYIDAAATVQRVLANETLEASQQDIAPVSLMSMHKSKGKEFDGVIIAEGQYGARLLDTTWDSKRIHANRRLLRVAITRARHMVVFVRPVNAVPLIGDMWVDDQTT</sequence>
<dbReference type="OrthoDB" id="9810135at2"/>
<evidence type="ECO:0000313" key="11">
    <source>
        <dbReference type="EMBL" id="SEQ34655.1"/>
    </source>
</evidence>
<dbReference type="GO" id="GO:0016887">
    <property type="term" value="F:ATP hydrolysis activity"/>
    <property type="evidence" value="ECO:0007669"/>
    <property type="project" value="RHEA"/>
</dbReference>
<dbReference type="InterPro" id="IPR000212">
    <property type="entry name" value="DNA_helicase_UvrD/REP"/>
</dbReference>
<comment type="catalytic activity">
    <reaction evidence="6">
        <text>Couples ATP hydrolysis with the unwinding of duplex DNA by translocating in the 3'-5' direction.</text>
        <dbReference type="EC" id="5.6.2.4"/>
    </reaction>
</comment>
<comment type="catalytic activity">
    <reaction evidence="8">
        <text>ATP + H2O = ADP + phosphate + H(+)</text>
        <dbReference type="Rhea" id="RHEA:13065"/>
        <dbReference type="ChEBI" id="CHEBI:15377"/>
        <dbReference type="ChEBI" id="CHEBI:15378"/>
        <dbReference type="ChEBI" id="CHEBI:30616"/>
        <dbReference type="ChEBI" id="CHEBI:43474"/>
        <dbReference type="ChEBI" id="CHEBI:456216"/>
        <dbReference type="EC" id="5.6.2.4"/>
    </reaction>
</comment>
<dbReference type="InterPro" id="IPR014016">
    <property type="entry name" value="UvrD-like_ATP-bd"/>
</dbReference>
<keyword evidence="4 9" id="KW-0067">ATP-binding</keyword>
<organism evidence="11 12">
    <name type="scientific">Lentzea flaviverrucosa</name>
    <dbReference type="NCBI Taxonomy" id="200379"/>
    <lineage>
        <taxon>Bacteria</taxon>
        <taxon>Bacillati</taxon>
        <taxon>Actinomycetota</taxon>
        <taxon>Actinomycetes</taxon>
        <taxon>Pseudonocardiales</taxon>
        <taxon>Pseudonocardiaceae</taxon>
        <taxon>Lentzea</taxon>
    </lineage>
</organism>
<dbReference type="InterPro" id="IPR014017">
    <property type="entry name" value="DNA_helicase_UvrD-like_C"/>
</dbReference>